<keyword evidence="2" id="KW-1133">Transmembrane helix</keyword>
<dbReference type="EMBL" id="JAVIZA010000001">
    <property type="protein sequence ID" value="MDR6166091.1"/>
    <property type="molecule type" value="Genomic_DNA"/>
</dbReference>
<gene>
    <name evidence="3" type="ORF">QE367_000295</name>
</gene>
<feature type="transmembrane region" description="Helical" evidence="2">
    <location>
        <begin position="59"/>
        <end position="84"/>
    </location>
</feature>
<feature type="compositionally biased region" description="Basic and acidic residues" evidence="1">
    <location>
        <begin position="182"/>
        <end position="192"/>
    </location>
</feature>
<feature type="region of interest" description="Disordered" evidence="1">
    <location>
        <begin position="169"/>
        <end position="200"/>
    </location>
</feature>
<comment type="caution">
    <text evidence="3">The sequence shown here is derived from an EMBL/GenBank/DDBJ whole genome shotgun (WGS) entry which is preliminary data.</text>
</comment>
<dbReference type="RefSeq" id="WP_309664337.1">
    <property type="nucleotide sequence ID" value="NZ_JAVIZA010000001.1"/>
</dbReference>
<evidence type="ECO:0000313" key="3">
    <source>
        <dbReference type="EMBL" id="MDR6166091.1"/>
    </source>
</evidence>
<dbReference type="Proteomes" id="UP001260188">
    <property type="component" value="Unassembled WGS sequence"/>
</dbReference>
<accession>A0ABU1HWS0</accession>
<reference evidence="3 4" key="1">
    <citation type="submission" date="2023-08" db="EMBL/GenBank/DDBJ databases">
        <title>Functional and genomic diversity of the sorghum phyllosphere microbiome.</title>
        <authorList>
            <person name="Shade A."/>
        </authorList>
    </citation>
    <scope>NUCLEOTIDE SEQUENCE [LARGE SCALE GENOMIC DNA]</scope>
    <source>
        <strain evidence="3 4">SORGH_AS_0919</strain>
    </source>
</reference>
<evidence type="ECO:0000256" key="1">
    <source>
        <dbReference type="SAM" id="MobiDB-lite"/>
    </source>
</evidence>
<evidence type="ECO:0000313" key="4">
    <source>
        <dbReference type="Proteomes" id="UP001260188"/>
    </source>
</evidence>
<keyword evidence="2" id="KW-0472">Membrane</keyword>
<feature type="transmembrane region" description="Helical" evidence="2">
    <location>
        <begin position="128"/>
        <end position="151"/>
    </location>
</feature>
<name>A0ABU1HWS0_9MICO</name>
<feature type="transmembrane region" description="Helical" evidence="2">
    <location>
        <begin position="96"/>
        <end position="122"/>
    </location>
</feature>
<evidence type="ECO:0008006" key="5">
    <source>
        <dbReference type="Google" id="ProtNLM"/>
    </source>
</evidence>
<evidence type="ECO:0000256" key="2">
    <source>
        <dbReference type="SAM" id="Phobius"/>
    </source>
</evidence>
<protein>
    <recommendedName>
        <fullName evidence="5">MFS transporter</fullName>
    </recommendedName>
</protein>
<feature type="transmembrane region" description="Helical" evidence="2">
    <location>
        <begin position="36"/>
        <end position="53"/>
    </location>
</feature>
<keyword evidence="2" id="KW-0812">Transmembrane</keyword>
<keyword evidence="4" id="KW-1185">Reference proteome</keyword>
<proteinExistence type="predicted"/>
<sequence length="200" mass="21001">MTGTDPEPPLASRRDSPRTDAEPLAFTRAEFLKGTARAWGATTLLLIVSWAVLTGGFSLVVGTVMIVIASVPAVVIGSPGAYALGRFLRRSPRIGVHLIAFAAYGALVGVVTTAGALITLMGGSADGWAGSIALLVNVPLSAMGLAGAWFITARRALRLDSEGFGDGVPASDADAATEDALDERYRIIDPDRRRRQRPRD</sequence>
<organism evidence="3 4">
    <name type="scientific">Microbacterium paludicola</name>
    <dbReference type="NCBI Taxonomy" id="300019"/>
    <lineage>
        <taxon>Bacteria</taxon>
        <taxon>Bacillati</taxon>
        <taxon>Actinomycetota</taxon>
        <taxon>Actinomycetes</taxon>
        <taxon>Micrococcales</taxon>
        <taxon>Microbacteriaceae</taxon>
        <taxon>Microbacterium</taxon>
    </lineage>
</organism>